<gene>
    <name evidence="3" type="ORF">WKW77_12275</name>
</gene>
<feature type="compositionally biased region" description="Pro residues" evidence="1">
    <location>
        <begin position="158"/>
        <end position="178"/>
    </location>
</feature>
<dbReference type="RefSeq" id="WP_340357111.1">
    <property type="nucleotide sequence ID" value="NZ_JBBKZU010000004.1"/>
</dbReference>
<evidence type="ECO:0000256" key="2">
    <source>
        <dbReference type="SAM" id="Phobius"/>
    </source>
</evidence>
<evidence type="ECO:0000313" key="4">
    <source>
        <dbReference type="Proteomes" id="UP001365846"/>
    </source>
</evidence>
<dbReference type="Proteomes" id="UP001365846">
    <property type="component" value="Unassembled WGS sequence"/>
</dbReference>
<feature type="compositionally biased region" description="Low complexity" evidence="1">
    <location>
        <begin position="221"/>
        <end position="244"/>
    </location>
</feature>
<comment type="caution">
    <text evidence="3">The sequence shown here is derived from an EMBL/GenBank/DDBJ whole genome shotgun (WGS) entry which is preliminary data.</text>
</comment>
<organism evidence="3 4">
    <name type="scientific">Variovorax ureilyticus</name>
    <dbReference type="NCBI Taxonomy" id="1836198"/>
    <lineage>
        <taxon>Bacteria</taxon>
        <taxon>Pseudomonadati</taxon>
        <taxon>Pseudomonadota</taxon>
        <taxon>Betaproteobacteria</taxon>
        <taxon>Burkholderiales</taxon>
        <taxon>Comamonadaceae</taxon>
        <taxon>Variovorax</taxon>
    </lineage>
</organism>
<feature type="region of interest" description="Disordered" evidence="1">
    <location>
        <begin position="328"/>
        <end position="372"/>
    </location>
</feature>
<proteinExistence type="predicted"/>
<reference evidence="3 4" key="1">
    <citation type="submission" date="2024-03" db="EMBL/GenBank/DDBJ databases">
        <title>Novel species of the genus Variovorax.</title>
        <authorList>
            <person name="Liu Q."/>
            <person name="Xin Y.-H."/>
        </authorList>
    </citation>
    <scope>NUCLEOTIDE SEQUENCE [LARGE SCALE GENOMIC DNA]</scope>
    <source>
        <strain evidence="3 4">KACC 18899</strain>
    </source>
</reference>
<sequence>MSADDTDFGNLHDPRLWRALEHAPDQGAAPDWRVRNEILKQAHAAIGEPDPEDAEADLERAAQSWWHRLGAERDGREKPRRRWPAAVAVAMVAFVAVMLWRREPASPSAPSLEEKTQVAARSPRTEEPAPAPSESRPPPSDPSSVPLLPPSFFIKPELPAPTPEPPPVPEAEPTPPPKKAALAPPATPPAPVQAPPPPSQKAQKSPPTPPPPSAPAPAPSAPLQRETVASAKPASPAAPAASASVRTDETEPPTFEALGRWNRITISKRGGESRSLERADVREVSALMASAALSAVGPQPLKGTPEWRVTLERGAEVLAVFELSGPQVRWREGRTPAATGRPSAGSLSALRDALGRAVQEPQAAQGEPSRSP</sequence>
<evidence type="ECO:0008006" key="5">
    <source>
        <dbReference type="Google" id="ProtNLM"/>
    </source>
</evidence>
<keyword evidence="2" id="KW-1133">Transmembrane helix</keyword>
<feature type="compositionally biased region" description="Pro residues" evidence="1">
    <location>
        <begin position="129"/>
        <end position="141"/>
    </location>
</feature>
<feature type="transmembrane region" description="Helical" evidence="2">
    <location>
        <begin position="83"/>
        <end position="100"/>
    </location>
</feature>
<feature type="compositionally biased region" description="Basic and acidic residues" evidence="1">
    <location>
        <begin position="269"/>
        <end position="278"/>
    </location>
</feature>
<dbReference type="EMBL" id="JBBKZU010000004">
    <property type="protein sequence ID" value="MEJ8811847.1"/>
    <property type="molecule type" value="Genomic_DNA"/>
</dbReference>
<feature type="region of interest" description="Disordered" evidence="1">
    <location>
        <begin position="105"/>
        <end position="278"/>
    </location>
</feature>
<protein>
    <recommendedName>
        <fullName evidence="5">Meckel syndrome type 1 protein</fullName>
    </recommendedName>
</protein>
<evidence type="ECO:0000256" key="1">
    <source>
        <dbReference type="SAM" id="MobiDB-lite"/>
    </source>
</evidence>
<feature type="compositionally biased region" description="Pro residues" evidence="1">
    <location>
        <begin position="206"/>
        <end position="220"/>
    </location>
</feature>
<keyword evidence="2" id="KW-0472">Membrane</keyword>
<keyword evidence="2" id="KW-0812">Transmembrane</keyword>
<feature type="compositionally biased region" description="Pro residues" evidence="1">
    <location>
        <begin position="185"/>
        <end position="199"/>
    </location>
</feature>
<name>A0ABU8VF77_9BURK</name>
<keyword evidence="4" id="KW-1185">Reference proteome</keyword>
<evidence type="ECO:0000313" key="3">
    <source>
        <dbReference type="EMBL" id="MEJ8811847.1"/>
    </source>
</evidence>
<accession>A0ABU8VF77</accession>